<protein>
    <submittedName>
        <fullName evidence="3">Uncharacterized protein</fullName>
    </submittedName>
</protein>
<feature type="compositionally biased region" description="Basic residues" evidence="1">
    <location>
        <begin position="257"/>
        <end position="267"/>
    </location>
</feature>
<dbReference type="EMBL" id="AOPZ01000248">
    <property type="protein sequence ID" value="EPH42182.1"/>
    <property type="molecule type" value="Genomic_DNA"/>
</dbReference>
<sequence>MTRAWEVLRTGAAFALLEHARNRLALVLVVGYIPLWLTLEHWFVTPEPARFLLRATGRTVTVDGSHLTMVSGAINTVTLIVGFMMFMTTFKALAFDHRLALAGYPRSCLLVSKVVAMTVASALIAAYATAVVCWYWDPVRPGLLAVGLFTAAVSYGGIGILLGAFLRSDLAGLFVIIMASLLDTMLQNPMSNTEADKDGLQLLPGYGPTQVSVTAGFTSSDTSYGHLLLGPAWFLAAWALGTAAFFVRTRDHLGARGARRAARRPRTPHTSQPAGEAT</sequence>
<feature type="transmembrane region" description="Helical" evidence="2">
    <location>
        <begin position="170"/>
        <end position="187"/>
    </location>
</feature>
<name>S4AL62_9ACTN</name>
<evidence type="ECO:0000256" key="2">
    <source>
        <dbReference type="SAM" id="Phobius"/>
    </source>
</evidence>
<dbReference type="RefSeq" id="WP_016642876.1">
    <property type="nucleotide sequence ID" value="NZ_AOPZ01000248.1"/>
</dbReference>
<feature type="region of interest" description="Disordered" evidence="1">
    <location>
        <begin position="257"/>
        <end position="278"/>
    </location>
</feature>
<evidence type="ECO:0000313" key="4">
    <source>
        <dbReference type="Proteomes" id="UP000014629"/>
    </source>
</evidence>
<keyword evidence="2" id="KW-0812">Transmembrane</keyword>
<proteinExistence type="predicted"/>
<feature type="compositionally biased region" description="Polar residues" evidence="1">
    <location>
        <begin position="268"/>
        <end position="278"/>
    </location>
</feature>
<feature type="transmembrane region" description="Helical" evidence="2">
    <location>
        <begin position="114"/>
        <end position="137"/>
    </location>
</feature>
<organism evidence="3 4">
    <name type="scientific">Streptomyces aurantiacus JA 4570</name>
    <dbReference type="NCBI Taxonomy" id="1286094"/>
    <lineage>
        <taxon>Bacteria</taxon>
        <taxon>Bacillati</taxon>
        <taxon>Actinomycetota</taxon>
        <taxon>Actinomycetes</taxon>
        <taxon>Kitasatosporales</taxon>
        <taxon>Streptomycetaceae</taxon>
        <taxon>Streptomyces</taxon>
        <taxon>Streptomyces aurantiacus group</taxon>
    </lineage>
</organism>
<reference evidence="3 4" key="1">
    <citation type="submission" date="2013-02" db="EMBL/GenBank/DDBJ databases">
        <title>Draft Genome Sequence of Streptomyces aurantiacus, Which Produces Setomimycin.</title>
        <authorList>
            <person name="Gruening B.A."/>
            <person name="Praeg A."/>
            <person name="Erxleben A."/>
            <person name="Guenther S."/>
            <person name="Mueller M."/>
        </authorList>
    </citation>
    <scope>NUCLEOTIDE SEQUENCE [LARGE SCALE GENOMIC DNA]</scope>
    <source>
        <strain evidence="3 4">JA 4570</strain>
    </source>
</reference>
<dbReference type="AlphaFoldDB" id="S4AL62"/>
<keyword evidence="2" id="KW-0472">Membrane</keyword>
<accession>S4AL62</accession>
<comment type="caution">
    <text evidence="3">The sequence shown here is derived from an EMBL/GenBank/DDBJ whole genome shotgun (WGS) entry which is preliminary data.</text>
</comment>
<gene>
    <name evidence="3" type="ORF">STRAU_4752</name>
</gene>
<evidence type="ECO:0000256" key="1">
    <source>
        <dbReference type="SAM" id="MobiDB-lite"/>
    </source>
</evidence>
<dbReference type="Proteomes" id="UP000014629">
    <property type="component" value="Unassembled WGS sequence"/>
</dbReference>
<dbReference type="PATRIC" id="fig|1286094.4.peg.4700"/>
<feature type="transmembrane region" description="Helical" evidence="2">
    <location>
        <begin position="143"/>
        <end position="163"/>
    </location>
</feature>
<keyword evidence="4" id="KW-1185">Reference proteome</keyword>
<evidence type="ECO:0000313" key="3">
    <source>
        <dbReference type="EMBL" id="EPH42182.1"/>
    </source>
</evidence>
<feature type="transmembrane region" description="Helical" evidence="2">
    <location>
        <begin position="227"/>
        <end position="247"/>
    </location>
</feature>
<feature type="transmembrane region" description="Helical" evidence="2">
    <location>
        <begin position="73"/>
        <end position="93"/>
    </location>
</feature>
<keyword evidence="2" id="KW-1133">Transmembrane helix</keyword>
<feature type="transmembrane region" description="Helical" evidence="2">
    <location>
        <begin position="24"/>
        <end position="44"/>
    </location>
</feature>